<dbReference type="AlphaFoldDB" id="A0A292PTB5"/>
<evidence type="ECO:0000256" key="1">
    <source>
        <dbReference type="ARBA" id="ARBA00001041"/>
    </source>
</evidence>
<evidence type="ECO:0000256" key="8">
    <source>
        <dbReference type="ARBA" id="ARBA00022842"/>
    </source>
</evidence>
<dbReference type="Pfam" id="PF02775">
    <property type="entry name" value="TPP_enzyme_C"/>
    <property type="match status" value="1"/>
</dbReference>
<dbReference type="PANTHER" id="PTHR43452">
    <property type="entry name" value="PYRUVATE DECARBOXYLASE"/>
    <property type="match status" value="1"/>
</dbReference>
<dbReference type="CDD" id="cd02005">
    <property type="entry name" value="TPP_PDC_IPDC"/>
    <property type="match status" value="1"/>
</dbReference>
<evidence type="ECO:0000259" key="15">
    <source>
        <dbReference type="Pfam" id="PF02776"/>
    </source>
</evidence>
<evidence type="ECO:0000256" key="9">
    <source>
        <dbReference type="ARBA" id="ARBA00023052"/>
    </source>
</evidence>
<dbReference type="PIRSF" id="PIRSF036565">
    <property type="entry name" value="Pyruvt_ip_decrb"/>
    <property type="match status" value="1"/>
</dbReference>
<keyword evidence="17" id="KW-1185">Reference proteome</keyword>
<dbReference type="InterPro" id="IPR047214">
    <property type="entry name" value="TPP_PDC_IPDC"/>
</dbReference>
<dbReference type="SUPFAM" id="SSF52518">
    <property type="entry name" value="Thiamin diphosphate-binding fold (THDP-binding)"/>
    <property type="match status" value="2"/>
</dbReference>
<dbReference type="GO" id="GO:0000949">
    <property type="term" value="P:aromatic amino acid family catabolic process to alcohol via Ehrlich pathway"/>
    <property type="evidence" value="ECO:0007669"/>
    <property type="project" value="TreeGrafter"/>
</dbReference>
<dbReference type="FunFam" id="3.40.50.970:FF:000024">
    <property type="entry name" value="Pyruvate decarboxylase isozyme"/>
    <property type="match status" value="1"/>
</dbReference>
<evidence type="ECO:0000256" key="11">
    <source>
        <dbReference type="PIRSR" id="PIRSR036565-2"/>
    </source>
</evidence>
<dbReference type="InterPro" id="IPR012110">
    <property type="entry name" value="PDC/IPDC-like"/>
</dbReference>
<comment type="cofactor">
    <cofactor evidence="2">
        <name>thiamine diphosphate</name>
        <dbReference type="ChEBI" id="CHEBI:58937"/>
    </cofactor>
</comment>
<comment type="catalytic activity">
    <reaction evidence="1">
        <text>a 2-oxocarboxylate + H(+) = an aldehyde + CO2</text>
        <dbReference type="Rhea" id="RHEA:11628"/>
        <dbReference type="ChEBI" id="CHEBI:15378"/>
        <dbReference type="ChEBI" id="CHEBI:16526"/>
        <dbReference type="ChEBI" id="CHEBI:17478"/>
        <dbReference type="ChEBI" id="CHEBI:35179"/>
        <dbReference type="EC" id="4.1.1.1"/>
    </reaction>
</comment>
<accession>A0A292PTB5</accession>
<keyword evidence="7" id="KW-0210">Decarboxylase</keyword>
<evidence type="ECO:0000259" key="13">
    <source>
        <dbReference type="Pfam" id="PF00205"/>
    </source>
</evidence>
<keyword evidence="6 11" id="KW-0479">Metal-binding</keyword>
<dbReference type="PANTHER" id="PTHR43452:SF30">
    <property type="entry name" value="PYRUVATE DECARBOXYLASE ISOZYME 1-RELATED"/>
    <property type="match status" value="1"/>
</dbReference>
<dbReference type="GO" id="GO:0005634">
    <property type="term" value="C:nucleus"/>
    <property type="evidence" value="ECO:0007669"/>
    <property type="project" value="TreeGrafter"/>
</dbReference>
<evidence type="ECO:0000256" key="5">
    <source>
        <dbReference type="ARBA" id="ARBA00014422"/>
    </source>
</evidence>
<protein>
    <recommendedName>
        <fullName evidence="5">Pyruvate decarboxylase</fullName>
        <ecNumber evidence="4">4.1.1.1</ecNumber>
    </recommendedName>
</protein>
<feature type="binding site" evidence="11">
    <location>
        <position position="475"/>
    </location>
    <ligand>
        <name>Mg(2+)</name>
        <dbReference type="ChEBI" id="CHEBI:18420"/>
    </ligand>
</feature>
<feature type="domain" description="Thiamine pyrophosphate enzyme TPP-binding" evidence="14">
    <location>
        <begin position="402"/>
        <end position="497"/>
    </location>
</feature>
<keyword evidence="10" id="KW-0456">Lyase</keyword>
<keyword evidence="9 12" id="KW-0786">Thiamine pyrophosphate</keyword>
<evidence type="ECO:0000313" key="16">
    <source>
        <dbReference type="EMBL" id="CUS09713.1"/>
    </source>
</evidence>
<dbReference type="GO" id="GO:0004737">
    <property type="term" value="F:pyruvate decarboxylase activity"/>
    <property type="evidence" value="ECO:0007669"/>
    <property type="project" value="UniProtKB-EC"/>
</dbReference>
<evidence type="ECO:0000256" key="10">
    <source>
        <dbReference type="ARBA" id="ARBA00023239"/>
    </source>
</evidence>
<feature type="binding site" evidence="11">
    <location>
        <position position="477"/>
    </location>
    <ligand>
        <name>Mg(2+)</name>
        <dbReference type="ChEBI" id="CHEBI:18420"/>
    </ligand>
</feature>
<evidence type="ECO:0000256" key="7">
    <source>
        <dbReference type="ARBA" id="ARBA00022793"/>
    </source>
</evidence>
<comment type="cofactor">
    <cofactor evidence="11">
        <name>Mg(2+)</name>
        <dbReference type="ChEBI" id="CHEBI:18420"/>
    </cofactor>
    <text evidence="11">Binds 1 Mg(2+) per subunit.</text>
</comment>
<dbReference type="EC" id="4.1.1.1" evidence="4"/>
<dbReference type="GO" id="GO:0005829">
    <property type="term" value="C:cytosol"/>
    <property type="evidence" value="ECO:0007669"/>
    <property type="project" value="TreeGrafter"/>
</dbReference>
<evidence type="ECO:0000256" key="2">
    <source>
        <dbReference type="ARBA" id="ARBA00001964"/>
    </source>
</evidence>
<feature type="binding site" evidence="11">
    <location>
        <position position="448"/>
    </location>
    <ligand>
        <name>Mg(2+)</name>
        <dbReference type="ChEBI" id="CHEBI:18420"/>
    </ligand>
</feature>
<dbReference type="Pfam" id="PF00205">
    <property type="entry name" value="TPP_enzyme_M"/>
    <property type="match status" value="1"/>
</dbReference>
<reference evidence="16" key="1">
    <citation type="submission" date="2015-10" db="EMBL/GenBank/DDBJ databases">
        <authorList>
            <person name="Regsiter A."/>
            <person name="william w."/>
        </authorList>
    </citation>
    <scope>NUCLEOTIDE SEQUENCE</scope>
    <source>
        <strain evidence="16">Montdore</strain>
    </source>
</reference>
<keyword evidence="8 11" id="KW-0460">Magnesium</keyword>
<dbReference type="Gene3D" id="3.40.50.970">
    <property type="match status" value="2"/>
</dbReference>
<evidence type="ECO:0000256" key="4">
    <source>
        <dbReference type="ARBA" id="ARBA00013202"/>
    </source>
</evidence>
<evidence type="ECO:0000256" key="12">
    <source>
        <dbReference type="RuleBase" id="RU362132"/>
    </source>
</evidence>
<evidence type="ECO:0000313" key="17">
    <source>
        <dbReference type="Proteomes" id="UP001412239"/>
    </source>
</evidence>
<organism evidence="16 17">
    <name type="scientific">Tuber aestivum</name>
    <name type="common">summer truffle</name>
    <dbReference type="NCBI Taxonomy" id="59557"/>
    <lineage>
        <taxon>Eukaryota</taxon>
        <taxon>Fungi</taxon>
        <taxon>Dikarya</taxon>
        <taxon>Ascomycota</taxon>
        <taxon>Pezizomycotina</taxon>
        <taxon>Pezizomycetes</taxon>
        <taxon>Pezizales</taxon>
        <taxon>Tuberaceae</taxon>
        <taxon>Tuber</taxon>
    </lineage>
</organism>
<proteinExistence type="inferred from homology"/>
<dbReference type="InterPro" id="IPR012000">
    <property type="entry name" value="Thiamin_PyroP_enz_cen_dom"/>
</dbReference>
<dbReference type="InterPro" id="IPR029061">
    <property type="entry name" value="THDP-binding"/>
</dbReference>
<dbReference type="PROSITE" id="PS00187">
    <property type="entry name" value="TPP_ENZYMES"/>
    <property type="match status" value="1"/>
</dbReference>
<evidence type="ECO:0000259" key="14">
    <source>
        <dbReference type="Pfam" id="PF02775"/>
    </source>
</evidence>
<dbReference type="InterPro" id="IPR012001">
    <property type="entry name" value="Thiamin_PyroP_enz_TPP-bd_dom"/>
</dbReference>
<evidence type="ECO:0000256" key="6">
    <source>
        <dbReference type="ARBA" id="ARBA00022723"/>
    </source>
</evidence>
<dbReference type="SUPFAM" id="SSF52467">
    <property type="entry name" value="DHS-like NAD/FAD-binding domain"/>
    <property type="match status" value="1"/>
</dbReference>
<comment type="similarity">
    <text evidence="3 12">Belongs to the TPP enzyme family.</text>
</comment>
<dbReference type="GO" id="GO:0030976">
    <property type="term" value="F:thiamine pyrophosphate binding"/>
    <property type="evidence" value="ECO:0007669"/>
    <property type="project" value="InterPro"/>
</dbReference>
<dbReference type="FunFam" id="3.40.50.970:FF:000019">
    <property type="entry name" value="Pyruvate decarboxylase isozyme"/>
    <property type="match status" value="1"/>
</dbReference>
<dbReference type="EMBL" id="LN891072">
    <property type="protein sequence ID" value="CUS09713.1"/>
    <property type="molecule type" value="Genomic_DNA"/>
</dbReference>
<dbReference type="InterPro" id="IPR000399">
    <property type="entry name" value="TPP-bd_CS"/>
</dbReference>
<dbReference type="Pfam" id="PF02776">
    <property type="entry name" value="TPP_enzyme_N"/>
    <property type="match status" value="1"/>
</dbReference>
<sequence length="579" mass="64061">MAPSENISIAMYLFKRLHELGVRGVHGVPGDFNLAVLDLLPDAGLYWVGNCNELNAAYAADGYARIKGISALITTFGVGELSALAGIAGSFSEHVPVVHIVGIPNTISQRNGLLLHHTLGNGDFTVFQNISRNISVTSTILNDPHRAASEIDRVLSACWVKARPVYIGLPTDVASREIPATHLGTPLDLRIPDNEPETESEVVDEIAGLMYSSKNTIILADACAIRHRVLDELHELVENTQFPTFVSPMGKGAVNEELRAYGGVYVGDASRDEVRQYVDNAELILYVGGLQSDFNSGGFTYRISRKNTVEFHSDHMKVRYSEFPGIQMQPVLRKLLDKLDYSKVQQTRSIPDVSNTIPHRVQESVSQEISHAWLWPRVGQWLREGDVIITETGTSNFGIWETRFPKNVTAISQVLWGSIGYSVGALQGAALACKEEYPERRVILFVGDGSLQLTVQEISTMIRHGLKPIIFVINNKGYTIERMIHGMKASYNDIQPWNHTDLLNVFCADPSDAKSYQCKSRDALESLFKDDKHVPASGRARHERMRLVEVFMPWQDAPRALIKIGKITASLNDGSGSGQ</sequence>
<name>A0A292PTB5_9PEZI</name>
<feature type="domain" description="Thiamine pyrophosphate enzyme N-terminal TPP-binding" evidence="15">
    <location>
        <begin position="9"/>
        <end position="110"/>
    </location>
</feature>
<dbReference type="Gene3D" id="3.40.50.1220">
    <property type="entry name" value="TPP-binding domain"/>
    <property type="match status" value="1"/>
</dbReference>
<dbReference type="InterPro" id="IPR029035">
    <property type="entry name" value="DHS-like_NAD/FAD-binding_dom"/>
</dbReference>
<dbReference type="Proteomes" id="UP001412239">
    <property type="component" value="Unassembled WGS sequence"/>
</dbReference>
<dbReference type="CDD" id="cd07038">
    <property type="entry name" value="TPP_PYR_PDC_IPDC_like"/>
    <property type="match status" value="1"/>
</dbReference>
<feature type="domain" description="Thiamine pyrophosphate enzyme central" evidence="13">
    <location>
        <begin position="203"/>
        <end position="339"/>
    </location>
</feature>
<gene>
    <name evidence="16" type="ORF">GSTUAT00006260001</name>
</gene>
<dbReference type="InterPro" id="IPR011766">
    <property type="entry name" value="TPP_enzyme_TPP-bd"/>
</dbReference>
<evidence type="ECO:0000256" key="3">
    <source>
        <dbReference type="ARBA" id="ARBA00007812"/>
    </source>
</evidence>
<dbReference type="InterPro" id="IPR047213">
    <property type="entry name" value="TPP_PYR_PDC_IPDC-like"/>
</dbReference>
<dbReference type="GO" id="GO:0000287">
    <property type="term" value="F:magnesium ion binding"/>
    <property type="evidence" value="ECO:0007669"/>
    <property type="project" value="InterPro"/>
</dbReference>